<gene>
    <name evidence="4" type="ORF">PMAYCL1PPCAC_08046</name>
</gene>
<name>A0AAN5CDR3_9BILA</name>
<keyword evidence="5" id="KW-1185">Reference proteome</keyword>
<comment type="similarity">
    <text evidence="1">Belongs to the glycosyl hydrolase 25 family.</text>
</comment>
<comment type="caution">
    <text evidence="4">The sequence shown here is derived from an EMBL/GenBank/DDBJ whole genome shotgun (WGS) entry which is preliminary data.</text>
</comment>
<feature type="non-terminal residue" evidence="4">
    <location>
        <position position="1"/>
    </location>
</feature>
<dbReference type="GO" id="GO:0007165">
    <property type="term" value="P:signal transduction"/>
    <property type="evidence" value="ECO:0007669"/>
    <property type="project" value="TreeGrafter"/>
</dbReference>
<evidence type="ECO:0000256" key="1">
    <source>
        <dbReference type="ARBA" id="ARBA00010646"/>
    </source>
</evidence>
<accession>A0AAN5CDR3</accession>
<evidence type="ECO:0000313" key="5">
    <source>
        <dbReference type="Proteomes" id="UP001328107"/>
    </source>
</evidence>
<dbReference type="InterPro" id="IPR002053">
    <property type="entry name" value="Glyco_hydro_25"/>
</dbReference>
<evidence type="ECO:0000256" key="2">
    <source>
        <dbReference type="ARBA" id="ARBA00022729"/>
    </source>
</evidence>
<dbReference type="PANTHER" id="PTHR23208:SF36">
    <property type="entry name" value="LYSOZYME-RELATED"/>
    <property type="match status" value="1"/>
</dbReference>
<protein>
    <recommendedName>
        <fullName evidence="6">Lysozyme</fullName>
    </recommendedName>
</protein>
<feature type="signal peptide" evidence="3">
    <location>
        <begin position="1"/>
        <end position="22"/>
    </location>
</feature>
<dbReference type="EMBL" id="BTRK01000002">
    <property type="protein sequence ID" value="GMR37851.1"/>
    <property type="molecule type" value="Genomic_DNA"/>
</dbReference>
<dbReference type="GO" id="GO:0045087">
    <property type="term" value="P:innate immune response"/>
    <property type="evidence" value="ECO:0007669"/>
    <property type="project" value="TreeGrafter"/>
</dbReference>
<proteinExistence type="inferred from homology"/>
<dbReference type="GO" id="GO:0016998">
    <property type="term" value="P:cell wall macromolecule catabolic process"/>
    <property type="evidence" value="ECO:0007669"/>
    <property type="project" value="InterPro"/>
</dbReference>
<organism evidence="4 5">
    <name type="scientific">Pristionchus mayeri</name>
    <dbReference type="NCBI Taxonomy" id="1317129"/>
    <lineage>
        <taxon>Eukaryota</taxon>
        <taxon>Metazoa</taxon>
        <taxon>Ecdysozoa</taxon>
        <taxon>Nematoda</taxon>
        <taxon>Chromadorea</taxon>
        <taxon>Rhabditida</taxon>
        <taxon>Rhabditina</taxon>
        <taxon>Diplogasteromorpha</taxon>
        <taxon>Diplogasteroidea</taxon>
        <taxon>Neodiplogasteridae</taxon>
        <taxon>Pristionchus</taxon>
    </lineage>
</organism>
<dbReference type="SUPFAM" id="SSF51445">
    <property type="entry name" value="(Trans)glycosidases"/>
    <property type="match status" value="1"/>
</dbReference>
<evidence type="ECO:0000313" key="4">
    <source>
        <dbReference type="EMBL" id="GMR37851.1"/>
    </source>
</evidence>
<dbReference type="AlphaFoldDB" id="A0AAN5CDR3"/>
<dbReference type="Gene3D" id="3.20.20.80">
    <property type="entry name" value="Glycosidases"/>
    <property type="match status" value="1"/>
</dbReference>
<dbReference type="InterPro" id="IPR051595">
    <property type="entry name" value="GH25_Enzymes"/>
</dbReference>
<dbReference type="PANTHER" id="PTHR23208">
    <property type="entry name" value="LYSOZYME PROTEIN"/>
    <property type="match status" value="1"/>
</dbReference>
<dbReference type="GO" id="GO:0003796">
    <property type="term" value="F:lysozyme activity"/>
    <property type="evidence" value="ECO:0007669"/>
    <property type="project" value="InterPro"/>
</dbReference>
<dbReference type="PROSITE" id="PS51904">
    <property type="entry name" value="GLYCOSYL_HYDROL_F25_2"/>
    <property type="match status" value="1"/>
</dbReference>
<evidence type="ECO:0008006" key="6">
    <source>
        <dbReference type="Google" id="ProtNLM"/>
    </source>
</evidence>
<keyword evidence="2 3" id="KW-0732">Signal</keyword>
<dbReference type="GO" id="GO:0009253">
    <property type="term" value="P:peptidoglycan catabolic process"/>
    <property type="evidence" value="ECO:0007669"/>
    <property type="project" value="InterPro"/>
</dbReference>
<evidence type="ECO:0000256" key="3">
    <source>
        <dbReference type="SAM" id="SignalP"/>
    </source>
</evidence>
<dbReference type="CDD" id="cd06416">
    <property type="entry name" value="GH25_Lys1-like"/>
    <property type="match status" value="1"/>
</dbReference>
<reference evidence="5" key="1">
    <citation type="submission" date="2022-10" db="EMBL/GenBank/DDBJ databases">
        <title>Genome assembly of Pristionchus species.</title>
        <authorList>
            <person name="Yoshida K."/>
            <person name="Sommer R.J."/>
        </authorList>
    </citation>
    <scope>NUCLEOTIDE SEQUENCE [LARGE SCALE GENOMIC DNA]</scope>
    <source>
        <strain evidence="5">RS5460</strain>
    </source>
</reference>
<dbReference type="Proteomes" id="UP001328107">
    <property type="component" value="Unassembled WGS sequence"/>
</dbReference>
<sequence length="256" mass="28000">VERLAMILSLLLASALLHTAAAQYAYGVDINQGAPNSNNFQCLKNTYPYYSTVFVRAYKPDAGGSVDYNAVPNINMAYQSGLGIEVYMTPSPTSSKTASQQVDEVTSALQNGGITVRSLWIQVTSPVNWSSSQSTNLNFVNQAISRIRQRGIRPGVYTSNYDWQQITNQATGLGSDVMLWYWNVYSSGSNGESDPNFNDFRPFGNWNSAAVKQFGQNESICGFTLNRDVYPLSGVKKAEAVKEEGEKKIIAGSIGL</sequence>
<dbReference type="InterPro" id="IPR017853">
    <property type="entry name" value="GH"/>
</dbReference>
<feature type="chain" id="PRO_5042915224" description="Lysozyme" evidence="3">
    <location>
        <begin position="23"/>
        <end position="256"/>
    </location>
</feature>